<name>A0A3B0XYY1_9ZZZZ</name>
<dbReference type="Gene3D" id="3.30.70.270">
    <property type="match status" value="1"/>
</dbReference>
<reference evidence="4" key="1">
    <citation type="submission" date="2018-06" db="EMBL/GenBank/DDBJ databases">
        <authorList>
            <person name="Zhirakovskaya E."/>
        </authorList>
    </citation>
    <scope>NUCLEOTIDE SEQUENCE</scope>
</reference>
<sequence>TFGKQAVEKEKKIEIFIIDDSFNNEENVVKIMRASGYAAHTTRLEDDEDLIDALQKKIPDILLYSNGMDLISLAETIQCIEKTTSEAVPVISVNRPGHEMSVVDAMRTGAKDLSAYDTPEHLEMVVHREVTSHNSLAKAQLLESSIKESEKRCEALLDSSRDAIAYIHEGMHVYSNHSYLELFGFEESEDLEGMPILDMVGTDDRDTFKSFLRDSHKSITDLPNKMELNLSNSDGTEFKGAMEFSPASIEGEPCMQVIIRTQNNNKELEEQLALLSQTDSVTGLYNRQFFMDSMQNTVSLAIEGKLSAAVLLIHLDNFQDIKQSIGVVGADQFLNEVARQFESVVGSKDILSHFEGSTFSIIAHNQTSTSIDAYAKNINKIVQDYIANIKDQSLNTTASIGVSLIDKNVPDSSEVLLRAERAVKEAINKGPTSIIVYQPKEGELTQKEIDAKAINNIKSALKDNRFVLYFQPVISLHGDTDERYEVFVRMLDKKGEIIMPSDFLPAADRTGMSLAIDRWVLLNTITTLTQCWKDGKRTLFFVKLAANSLKDTSLMTWLKDQLKKYNVPKNSLIFEVKESVAVTSLKYTAKVAKSLQALNCSFALDDFGTGSNPFELLKHIPADYLKLESSFMQELSTSNENQEAVKAITDKAIELNKLTIAQCVQDATSLSVLWGMGINFIQGNFLQEPSPTLDYDFTSMAG</sequence>
<dbReference type="InterPro" id="IPR050706">
    <property type="entry name" value="Cyclic-di-GMP_PDE-like"/>
</dbReference>
<proteinExistence type="predicted"/>
<dbReference type="SUPFAM" id="SSF52172">
    <property type="entry name" value="CheY-like"/>
    <property type="match status" value="1"/>
</dbReference>
<dbReference type="CDD" id="cd01948">
    <property type="entry name" value="EAL"/>
    <property type="match status" value="1"/>
</dbReference>
<dbReference type="Gene3D" id="3.20.20.450">
    <property type="entry name" value="EAL domain"/>
    <property type="match status" value="1"/>
</dbReference>
<dbReference type="Pfam" id="PF00990">
    <property type="entry name" value="GGDEF"/>
    <property type="match status" value="1"/>
</dbReference>
<accession>A0A3B0XYY1</accession>
<dbReference type="InterPro" id="IPR000014">
    <property type="entry name" value="PAS"/>
</dbReference>
<dbReference type="PROSITE" id="PS50887">
    <property type="entry name" value="GGDEF"/>
    <property type="match status" value="1"/>
</dbReference>
<dbReference type="NCBIfam" id="TIGR00229">
    <property type="entry name" value="sensory_box"/>
    <property type="match status" value="1"/>
</dbReference>
<dbReference type="Gene3D" id="3.40.50.2300">
    <property type="match status" value="1"/>
</dbReference>
<dbReference type="InterPro" id="IPR001633">
    <property type="entry name" value="EAL_dom"/>
</dbReference>
<dbReference type="CDD" id="cd00130">
    <property type="entry name" value="PAS"/>
    <property type="match status" value="1"/>
</dbReference>
<dbReference type="InterPro" id="IPR035965">
    <property type="entry name" value="PAS-like_dom_sf"/>
</dbReference>
<dbReference type="SUPFAM" id="SSF141868">
    <property type="entry name" value="EAL domain-like"/>
    <property type="match status" value="1"/>
</dbReference>
<dbReference type="PROSITE" id="PS50883">
    <property type="entry name" value="EAL"/>
    <property type="match status" value="1"/>
</dbReference>
<feature type="domain" description="PAS" evidence="1">
    <location>
        <begin position="169"/>
        <end position="219"/>
    </location>
</feature>
<feature type="domain" description="GGDEF" evidence="3">
    <location>
        <begin position="306"/>
        <end position="439"/>
    </location>
</feature>
<evidence type="ECO:0000259" key="2">
    <source>
        <dbReference type="PROSITE" id="PS50883"/>
    </source>
</evidence>
<organism evidence="4">
    <name type="scientific">hydrothermal vent metagenome</name>
    <dbReference type="NCBI Taxonomy" id="652676"/>
    <lineage>
        <taxon>unclassified sequences</taxon>
        <taxon>metagenomes</taxon>
        <taxon>ecological metagenomes</taxon>
    </lineage>
</organism>
<dbReference type="Gene3D" id="3.30.450.20">
    <property type="entry name" value="PAS domain"/>
    <property type="match status" value="1"/>
</dbReference>
<dbReference type="PANTHER" id="PTHR33121:SF23">
    <property type="entry name" value="CYCLIC DI-GMP PHOSPHODIESTERASE PDEB"/>
    <property type="match status" value="1"/>
</dbReference>
<dbReference type="InterPro" id="IPR000160">
    <property type="entry name" value="GGDEF_dom"/>
</dbReference>
<feature type="domain" description="EAL" evidence="2">
    <location>
        <begin position="450"/>
        <end position="702"/>
    </location>
</feature>
<dbReference type="InterPro" id="IPR011006">
    <property type="entry name" value="CheY-like_superfamily"/>
</dbReference>
<dbReference type="Pfam" id="PF00563">
    <property type="entry name" value="EAL"/>
    <property type="match status" value="1"/>
</dbReference>
<dbReference type="SMART" id="SM00091">
    <property type="entry name" value="PAS"/>
    <property type="match status" value="1"/>
</dbReference>
<dbReference type="EMBL" id="UOFJ01000343">
    <property type="protein sequence ID" value="VAW68517.1"/>
    <property type="molecule type" value="Genomic_DNA"/>
</dbReference>
<evidence type="ECO:0000313" key="4">
    <source>
        <dbReference type="EMBL" id="VAW68517.1"/>
    </source>
</evidence>
<evidence type="ECO:0000259" key="1">
    <source>
        <dbReference type="PROSITE" id="PS50112"/>
    </source>
</evidence>
<protein>
    <submittedName>
        <fullName evidence="4">FOG: PAS/PAC domain</fullName>
    </submittedName>
</protein>
<dbReference type="GO" id="GO:0071111">
    <property type="term" value="F:cyclic-guanylate-specific phosphodiesterase activity"/>
    <property type="evidence" value="ECO:0007669"/>
    <property type="project" value="InterPro"/>
</dbReference>
<dbReference type="SMART" id="SM00052">
    <property type="entry name" value="EAL"/>
    <property type="match status" value="1"/>
</dbReference>
<dbReference type="PANTHER" id="PTHR33121">
    <property type="entry name" value="CYCLIC DI-GMP PHOSPHODIESTERASE PDEF"/>
    <property type="match status" value="1"/>
</dbReference>
<evidence type="ECO:0000259" key="3">
    <source>
        <dbReference type="PROSITE" id="PS50887"/>
    </source>
</evidence>
<feature type="non-terminal residue" evidence="4">
    <location>
        <position position="1"/>
    </location>
</feature>
<dbReference type="SUPFAM" id="SSF55073">
    <property type="entry name" value="Nucleotide cyclase"/>
    <property type="match status" value="1"/>
</dbReference>
<dbReference type="AlphaFoldDB" id="A0A3B0XYY1"/>
<dbReference type="PROSITE" id="PS50112">
    <property type="entry name" value="PAS"/>
    <property type="match status" value="1"/>
</dbReference>
<dbReference type="SUPFAM" id="SSF55785">
    <property type="entry name" value="PYP-like sensor domain (PAS domain)"/>
    <property type="match status" value="1"/>
</dbReference>
<dbReference type="NCBIfam" id="TIGR00254">
    <property type="entry name" value="GGDEF"/>
    <property type="match status" value="1"/>
</dbReference>
<dbReference type="InterPro" id="IPR035919">
    <property type="entry name" value="EAL_sf"/>
</dbReference>
<dbReference type="InterPro" id="IPR043128">
    <property type="entry name" value="Rev_trsase/Diguanyl_cyclase"/>
</dbReference>
<dbReference type="InterPro" id="IPR029787">
    <property type="entry name" value="Nucleotide_cyclase"/>
</dbReference>
<gene>
    <name evidence="4" type="ORF">MNBD_GAMMA10-466</name>
</gene>
<dbReference type="CDD" id="cd01949">
    <property type="entry name" value="GGDEF"/>
    <property type="match status" value="1"/>
</dbReference>
<dbReference type="SMART" id="SM00267">
    <property type="entry name" value="GGDEF"/>
    <property type="match status" value="1"/>
</dbReference>